<keyword evidence="1" id="KW-0472">Membrane</keyword>
<proteinExistence type="predicted"/>
<feature type="transmembrane region" description="Helical" evidence="1">
    <location>
        <begin position="83"/>
        <end position="104"/>
    </location>
</feature>
<name>A0A9X4P967_9PAST</name>
<dbReference type="Gene3D" id="3.30.70.970">
    <property type="entry name" value="RraB-like"/>
    <property type="match status" value="1"/>
</dbReference>
<dbReference type="RefSeq" id="WP_279571557.1">
    <property type="nucleotide sequence ID" value="NZ_LWID01000001.1"/>
</dbReference>
<protein>
    <submittedName>
        <fullName evidence="2">Uncharacterized protein</fullName>
    </submittedName>
</protein>
<evidence type="ECO:0000313" key="2">
    <source>
        <dbReference type="EMBL" id="MDG6894052.1"/>
    </source>
</evidence>
<reference evidence="2" key="1">
    <citation type="submission" date="2016-03" db="EMBL/GenBank/DDBJ databases">
        <title>Co-evolution between Pasteurellaceae and their hosts.</title>
        <authorList>
            <person name="Hansen M.J."/>
            <person name="Bojesen A.M."/>
            <person name="Planet P."/>
        </authorList>
    </citation>
    <scope>NUCLEOTIDE SEQUENCE</scope>
    <source>
        <strain evidence="2">146/S8/89</strain>
    </source>
</reference>
<organism evidence="2 3">
    <name type="scientific">Volucribacter amazonae</name>
    <dbReference type="NCBI Taxonomy" id="256731"/>
    <lineage>
        <taxon>Bacteria</taxon>
        <taxon>Pseudomonadati</taxon>
        <taxon>Pseudomonadota</taxon>
        <taxon>Gammaproteobacteria</taxon>
        <taxon>Pasteurellales</taxon>
        <taxon>Pasteurellaceae</taxon>
        <taxon>Volucribacter</taxon>
    </lineage>
</organism>
<dbReference type="Proteomes" id="UP001155500">
    <property type="component" value="Unassembled WGS sequence"/>
</dbReference>
<keyword evidence="1" id="KW-0812">Transmembrane</keyword>
<accession>A0A9X4P967</accession>
<dbReference type="SUPFAM" id="SSF89946">
    <property type="entry name" value="Hypothetical protein VC0424"/>
    <property type="match status" value="1"/>
</dbReference>
<dbReference type="AlphaFoldDB" id="A0A9X4P967"/>
<dbReference type="EMBL" id="LWID01000001">
    <property type="protein sequence ID" value="MDG6894052.1"/>
    <property type="molecule type" value="Genomic_DNA"/>
</dbReference>
<comment type="caution">
    <text evidence="2">The sequence shown here is derived from an EMBL/GenBank/DDBJ whole genome shotgun (WGS) entry which is preliminary data.</text>
</comment>
<keyword evidence="1" id="KW-1133">Transmembrane helix</keyword>
<sequence>MKSFYTNYAKEVIDILNGFDSITDIKQQQDPQASIYFDFLLPSPLELKLNATEEILTILQTNGDDLSERRPVEHIFHFKMKTAYNVLLIILIPISLIFLIYNMVLKKKNQNKRKIIKQQKHQFMLQH</sequence>
<dbReference type="InterPro" id="IPR036701">
    <property type="entry name" value="RraB-like_sf"/>
</dbReference>
<keyword evidence="3" id="KW-1185">Reference proteome</keyword>
<evidence type="ECO:0000313" key="3">
    <source>
        <dbReference type="Proteomes" id="UP001155500"/>
    </source>
</evidence>
<gene>
    <name evidence="2" type="ORF">A6A20_00020</name>
</gene>
<evidence type="ECO:0000256" key="1">
    <source>
        <dbReference type="SAM" id="Phobius"/>
    </source>
</evidence>